<feature type="transmembrane region" description="Helical" evidence="5">
    <location>
        <begin position="7"/>
        <end position="27"/>
    </location>
</feature>
<evidence type="ECO:0000256" key="1">
    <source>
        <dbReference type="ARBA" id="ARBA00004651"/>
    </source>
</evidence>
<evidence type="ECO:0000313" key="6">
    <source>
        <dbReference type="EMBL" id="EFE28117.1"/>
    </source>
</evidence>
<reference evidence="7" key="1">
    <citation type="submission" date="2010-12" db="EMBL/GenBank/DDBJ databases">
        <title>The genome sequence of Filifactor alocis strain ATCC 35896.</title>
        <authorList>
            <consortium name="The Broad Institute Genome Sequencing Platform"/>
            <person name="Ward D."/>
            <person name="Earl A."/>
            <person name="Feldgarden M."/>
            <person name="Young S.K."/>
            <person name="Gargeya S."/>
            <person name="Zeng Q."/>
            <person name="Alvarado L."/>
            <person name="Berlin A."/>
            <person name="Bochicchio J."/>
            <person name="Chapman S.B."/>
            <person name="Chen Z."/>
            <person name="Freedman E."/>
            <person name="Gellesch M."/>
            <person name="Goldberg J."/>
            <person name="Griggs A."/>
            <person name="Gujja S."/>
            <person name="Heilman E."/>
            <person name="Heiman D."/>
            <person name="Howarth C."/>
            <person name="Mehta T."/>
            <person name="Neiman D."/>
            <person name="Pearson M."/>
            <person name="Roberts A."/>
            <person name="Saif S."/>
            <person name="Shea T."/>
            <person name="Shenoy N."/>
            <person name="Sisk P."/>
            <person name="Stolte C."/>
            <person name="Sykes S."/>
            <person name="White J."/>
            <person name="Yandava C."/>
            <person name="Izard J."/>
            <person name="Blanton J.M."/>
            <person name="Baranova O.V."/>
            <person name="Tanner A.C."/>
            <person name="Dewhirst F.E."/>
            <person name="Haas B."/>
            <person name="Nusbaum C."/>
            <person name="Birren B."/>
        </authorList>
    </citation>
    <scope>NUCLEOTIDE SEQUENCE [LARGE SCALE GENOMIC DNA]</scope>
    <source>
        <strain evidence="7">ATCC 35896 / D40 B5</strain>
    </source>
</reference>
<dbReference type="Proteomes" id="UP000007468">
    <property type="component" value="Chromosome"/>
</dbReference>
<evidence type="ECO:0000256" key="2">
    <source>
        <dbReference type="ARBA" id="ARBA00022692"/>
    </source>
</evidence>
<evidence type="ECO:0000256" key="5">
    <source>
        <dbReference type="SAM" id="Phobius"/>
    </source>
</evidence>
<evidence type="ECO:0000256" key="4">
    <source>
        <dbReference type="ARBA" id="ARBA00023136"/>
    </source>
</evidence>
<gene>
    <name evidence="6" type="ordered locus">HMPREF0389_00030</name>
</gene>
<dbReference type="AlphaFoldDB" id="D6GR26"/>
<dbReference type="RefSeq" id="WP_014262261.1">
    <property type="nucleotide sequence ID" value="NC_016630.1"/>
</dbReference>
<accession>D6GR26</accession>
<dbReference type="EMBL" id="CP002390">
    <property type="protein sequence ID" value="EFE28117.1"/>
    <property type="molecule type" value="Genomic_DNA"/>
</dbReference>
<dbReference type="STRING" id="546269.HMPREF0389_00030"/>
<comment type="subcellular location">
    <subcellularLocation>
        <location evidence="1">Cell membrane</location>
        <topology evidence="1">Multi-pass membrane protein</topology>
    </subcellularLocation>
</comment>
<organism evidence="6 7">
    <name type="scientific">Filifactor alocis (strain ATCC 35896 / CCUG 47790 / D40 B5)</name>
    <name type="common">Fusobacterium alocis</name>
    <dbReference type="NCBI Taxonomy" id="546269"/>
    <lineage>
        <taxon>Bacteria</taxon>
        <taxon>Bacillati</taxon>
        <taxon>Bacillota</taxon>
        <taxon>Clostridia</taxon>
        <taxon>Peptostreptococcales</taxon>
        <taxon>Filifactoraceae</taxon>
        <taxon>Filifactor</taxon>
    </lineage>
</organism>
<dbReference type="GO" id="GO:0005886">
    <property type="term" value="C:plasma membrane"/>
    <property type="evidence" value="ECO:0007669"/>
    <property type="project" value="UniProtKB-SubCell"/>
</dbReference>
<evidence type="ECO:0000313" key="7">
    <source>
        <dbReference type="Proteomes" id="UP000007468"/>
    </source>
</evidence>
<feature type="transmembrane region" description="Helical" evidence="5">
    <location>
        <begin position="72"/>
        <end position="93"/>
    </location>
</feature>
<feature type="transmembrane region" description="Helical" evidence="5">
    <location>
        <begin position="33"/>
        <end position="51"/>
    </location>
</feature>
<dbReference type="InterPro" id="IPR036640">
    <property type="entry name" value="ABC1_TM_sf"/>
</dbReference>
<keyword evidence="2 5" id="KW-0812">Transmembrane</keyword>
<sequence>MKQVIRWVEYYLWVCVIAYIIGTFVIFDYDFSTLALFVIPYPFFYLAFKQYKKRNLEYKNENNDFKKSNKKFLLYLGIGFYIIKPIVTIIYLYMIELITSEIMIDPITIGKPIVYFIYFFIFCVISIRTHNKTTFNCLSESDCDSNEQ</sequence>
<keyword evidence="4 5" id="KW-0472">Membrane</keyword>
<dbReference type="GO" id="GO:0005524">
    <property type="term" value="F:ATP binding"/>
    <property type="evidence" value="ECO:0007669"/>
    <property type="project" value="InterPro"/>
</dbReference>
<keyword evidence="7" id="KW-1185">Reference proteome</keyword>
<protein>
    <submittedName>
        <fullName evidence="6">Uncharacterized protein</fullName>
    </submittedName>
</protein>
<feature type="transmembrane region" description="Helical" evidence="5">
    <location>
        <begin position="113"/>
        <end position="129"/>
    </location>
</feature>
<name>D6GR26_FILAD</name>
<keyword evidence="3 5" id="KW-1133">Transmembrane helix</keyword>
<evidence type="ECO:0000256" key="3">
    <source>
        <dbReference type="ARBA" id="ARBA00022989"/>
    </source>
</evidence>
<proteinExistence type="predicted"/>
<dbReference type="KEGG" id="faa:HMPREF0389_00030"/>
<dbReference type="SUPFAM" id="SSF90123">
    <property type="entry name" value="ABC transporter transmembrane region"/>
    <property type="match status" value="1"/>
</dbReference>